<protein>
    <submittedName>
        <fullName evidence="2">Aliphatic amidase expression-regulating protein</fullName>
    </submittedName>
</protein>
<organism evidence="2 3">
    <name type="scientific">Candidatus Competibacter denitrificans Run_A_D11</name>
    <dbReference type="NCBI Taxonomy" id="1400863"/>
    <lineage>
        <taxon>Bacteria</taxon>
        <taxon>Pseudomonadati</taxon>
        <taxon>Pseudomonadota</taxon>
        <taxon>Gammaproteobacteria</taxon>
        <taxon>Candidatus Competibacteraceae</taxon>
        <taxon>Candidatus Competibacter</taxon>
    </lineage>
</organism>
<feature type="signal peptide" evidence="1">
    <location>
        <begin position="1"/>
        <end position="25"/>
    </location>
</feature>
<dbReference type="PANTHER" id="PTHR47628">
    <property type="match status" value="1"/>
</dbReference>
<dbReference type="Proteomes" id="UP000035760">
    <property type="component" value="Unassembled WGS sequence"/>
</dbReference>
<evidence type="ECO:0000256" key="1">
    <source>
        <dbReference type="SAM" id="SignalP"/>
    </source>
</evidence>
<dbReference type="OrthoDB" id="5288800at2"/>
<proteinExistence type="predicted"/>
<dbReference type="CDD" id="cd06355">
    <property type="entry name" value="PBP1_FmdD-like"/>
    <property type="match status" value="1"/>
</dbReference>
<keyword evidence="3" id="KW-1185">Reference proteome</keyword>
<dbReference type="Pfam" id="PF13433">
    <property type="entry name" value="Peripla_BP_5"/>
    <property type="match status" value="1"/>
</dbReference>
<dbReference type="STRING" id="1400863.BN873_470020"/>
<feature type="chain" id="PRO_5004880457" evidence="1">
    <location>
        <begin position="26"/>
        <end position="427"/>
    </location>
</feature>
<dbReference type="EMBL" id="CBTJ020000055">
    <property type="protein sequence ID" value="CDI03278.1"/>
    <property type="molecule type" value="Genomic_DNA"/>
</dbReference>
<keyword evidence="1" id="KW-0732">Signal</keyword>
<dbReference type="RefSeq" id="WP_053085330.1">
    <property type="nucleotide sequence ID" value="NZ_CBTJ020000055.1"/>
</dbReference>
<dbReference type="SUPFAM" id="SSF53822">
    <property type="entry name" value="Periplasmic binding protein-like I"/>
    <property type="match status" value="1"/>
</dbReference>
<reference evidence="2" key="1">
    <citation type="submission" date="2013-07" db="EMBL/GenBank/DDBJ databases">
        <authorList>
            <person name="McIlroy S."/>
        </authorList>
    </citation>
    <scope>NUCLEOTIDE SEQUENCE [LARGE SCALE GENOMIC DNA]</scope>
    <source>
        <strain evidence="2">Run_A_D11</strain>
    </source>
</reference>
<evidence type="ECO:0000313" key="3">
    <source>
        <dbReference type="Proteomes" id="UP000035760"/>
    </source>
</evidence>
<comment type="caution">
    <text evidence="2">The sequence shown here is derived from an EMBL/GenBank/DDBJ whole genome shotgun (WGS) entry which is preliminary data.</text>
</comment>
<name>W6MDQ6_9GAMM</name>
<dbReference type="PANTHER" id="PTHR47628:SF1">
    <property type="entry name" value="ALIPHATIC AMIDASE EXPRESSION-REGULATING PROTEIN"/>
    <property type="match status" value="1"/>
</dbReference>
<gene>
    <name evidence="2" type="primary">amiC</name>
    <name evidence="2" type="ORF">BN873_470020</name>
</gene>
<dbReference type="InterPro" id="IPR028082">
    <property type="entry name" value="Peripla_BP_I"/>
</dbReference>
<evidence type="ECO:0000313" key="2">
    <source>
        <dbReference type="EMBL" id="CDI03278.1"/>
    </source>
</evidence>
<dbReference type="Gene3D" id="3.40.50.2300">
    <property type="match status" value="2"/>
</dbReference>
<dbReference type="AlphaFoldDB" id="W6MDQ6"/>
<reference evidence="2" key="2">
    <citation type="submission" date="2014-03" db="EMBL/GenBank/DDBJ databases">
        <title>Candidatus Competibacter-lineage genomes retrieved from metagenomes reveal functional metabolic diversity.</title>
        <authorList>
            <person name="McIlroy S.J."/>
            <person name="Albertsen M."/>
            <person name="Andresen E.K."/>
            <person name="Saunders A.M."/>
            <person name="Kristiansen R."/>
            <person name="Stokholm-Bjerregaard M."/>
            <person name="Nielsen K.L."/>
            <person name="Nielsen P.H."/>
        </authorList>
    </citation>
    <scope>NUCLEOTIDE SEQUENCE</scope>
    <source>
        <strain evidence="2">Run_A_D11</strain>
    </source>
</reference>
<dbReference type="NCBIfam" id="TIGR03407">
    <property type="entry name" value="urea_ABC_UrtA"/>
    <property type="match status" value="1"/>
</dbReference>
<accession>W6MDQ6</accession>
<sequence>MKIRKSMVYAAAGLAMALGAFYALQAPLTRDAVAKNQSPIKIGVLHSLTGTMGFSEKAVANATLMAIEEINQRGGVLGRQVQPVVADGASDWPTFGREAERLISDEKVATVFGCWTSASRKTVKPIFEKHQHLLFYPVQYEGFEASPNIVYTGSTPNQQLTPAVQWSFDNLGKRFYLIGSDYIFPRMAHEIFKTQIQALGGEVVGENFLLLGSGDTDAVIADILAKKPDVILNTLNGASNVPFFNDLKMKNVRAPVMSFSIGESEINAMGSKLLAGHYATWSYFQSIDSVANEDFVRRFKARYGQDQVVNDPIEAAYTGVYLWAQAVEKAGSPDVGAIRQAVKQQIFNAPQGQVMVDPHNNHTWKTVRIGQVRDDGQFSIVWASSDPVRPIPYLASRTVDQWDQKVQEFYTQWNNGWANPTIDPNQF</sequence>
<dbReference type="InterPro" id="IPR017777">
    <property type="entry name" value="ABC_urea-bd_UrtA"/>
</dbReference>